<evidence type="ECO:0000256" key="1">
    <source>
        <dbReference type="SAM" id="SignalP"/>
    </source>
</evidence>
<reference evidence="2 3" key="1">
    <citation type="submission" date="2019-08" db="EMBL/GenBank/DDBJ databases">
        <title>Lewinella sp. strain SSH13 Genome sequencing and assembly.</title>
        <authorList>
            <person name="Kim I."/>
        </authorList>
    </citation>
    <scope>NUCLEOTIDE SEQUENCE [LARGE SCALE GENOMIC DNA]</scope>
    <source>
        <strain evidence="2 3">SSH13</strain>
    </source>
</reference>
<protein>
    <submittedName>
        <fullName evidence="2">Uncharacterized protein</fullName>
    </submittedName>
</protein>
<feature type="chain" id="PRO_5022988322" evidence="1">
    <location>
        <begin position="23"/>
        <end position="243"/>
    </location>
</feature>
<gene>
    <name evidence="2" type="ORF">FUA23_04990</name>
</gene>
<dbReference type="EMBL" id="VOXD01000005">
    <property type="protein sequence ID" value="TXF90797.1"/>
    <property type="molecule type" value="Genomic_DNA"/>
</dbReference>
<evidence type="ECO:0000313" key="3">
    <source>
        <dbReference type="Proteomes" id="UP000321907"/>
    </source>
</evidence>
<feature type="signal peptide" evidence="1">
    <location>
        <begin position="1"/>
        <end position="22"/>
    </location>
</feature>
<dbReference type="AlphaFoldDB" id="A0A5C7FVW8"/>
<dbReference type="RefSeq" id="WP_147929625.1">
    <property type="nucleotide sequence ID" value="NZ_VOXD01000005.1"/>
</dbReference>
<proteinExistence type="predicted"/>
<name>A0A5C7FVW8_9BACT</name>
<organism evidence="2 3">
    <name type="scientific">Neolewinella aurantiaca</name>
    <dbReference type="NCBI Taxonomy" id="2602767"/>
    <lineage>
        <taxon>Bacteria</taxon>
        <taxon>Pseudomonadati</taxon>
        <taxon>Bacteroidota</taxon>
        <taxon>Saprospiria</taxon>
        <taxon>Saprospirales</taxon>
        <taxon>Lewinellaceae</taxon>
        <taxon>Neolewinella</taxon>
    </lineage>
</organism>
<dbReference type="Proteomes" id="UP000321907">
    <property type="component" value="Unassembled WGS sequence"/>
</dbReference>
<comment type="caution">
    <text evidence="2">The sequence shown here is derived from an EMBL/GenBank/DDBJ whole genome shotgun (WGS) entry which is preliminary data.</text>
</comment>
<accession>A0A5C7FVW8</accession>
<sequence>MLTLSRMYILALVFCFSADSCSQPSPQPDHLTSLASKYGDNYPDGCDYGEPTFLDYVINRILPDTTYKKYLTDRALMRKLKVTNCLNNLVEVEDRLDDGRPITLSFETSRLDTNQHTIVRRSKSTVLSIDSMIPYGAEYWSREYLPQRLSRVTITIGGRALTIPGGAFSNLYNPNMCQSAGWLQPIEVYTEGDGIYIYIYGGNAADTYFAKVIFYKDKYITTLIADYGPLPCYGTFRPNFPGF</sequence>
<keyword evidence="1" id="KW-0732">Signal</keyword>
<evidence type="ECO:0000313" key="2">
    <source>
        <dbReference type="EMBL" id="TXF90797.1"/>
    </source>
</evidence>
<keyword evidence="3" id="KW-1185">Reference proteome</keyword>